<feature type="region of interest" description="Disordered" evidence="2">
    <location>
        <begin position="390"/>
        <end position="418"/>
    </location>
</feature>
<name>A0AA39IPR4_9BILA</name>
<keyword evidence="4" id="KW-1185">Reference proteome</keyword>
<comment type="caution">
    <text evidence="3">The sequence shown here is derived from an EMBL/GenBank/DDBJ whole genome shotgun (WGS) entry which is preliminary data.</text>
</comment>
<dbReference type="Proteomes" id="UP001175271">
    <property type="component" value="Unassembled WGS sequence"/>
</dbReference>
<feature type="coiled-coil region" evidence="1">
    <location>
        <begin position="275"/>
        <end position="344"/>
    </location>
</feature>
<keyword evidence="1" id="KW-0175">Coiled coil</keyword>
<dbReference type="AlphaFoldDB" id="A0AA39IPR4"/>
<evidence type="ECO:0000256" key="1">
    <source>
        <dbReference type="SAM" id="Coils"/>
    </source>
</evidence>
<organism evidence="3 4">
    <name type="scientific">Steinernema hermaphroditum</name>
    <dbReference type="NCBI Taxonomy" id="289476"/>
    <lineage>
        <taxon>Eukaryota</taxon>
        <taxon>Metazoa</taxon>
        <taxon>Ecdysozoa</taxon>
        <taxon>Nematoda</taxon>
        <taxon>Chromadorea</taxon>
        <taxon>Rhabditida</taxon>
        <taxon>Tylenchina</taxon>
        <taxon>Panagrolaimomorpha</taxon>
        <taxon>Strongyloidoidea</taxon>
        <taxon>Steinernematidae</taxon>
        <taxon>Steinernema</taxon>
    </lineage>
</organism>
<gene>
    <name evidence="3" type="ORF">QR680_009955</name>
</gene>
<accession>A0AA39IPR4</accession>
<proteinExistence type="predicted"/>
<feature type="compositionally biased region" description="Acidic residues" evidence="2">
    <location>
        <begin position="231"/>
        <end position="242"/>
    </location>
</feature>
<feature type="compositionally biased region" description="Basic and acidic residues" evidence="2">
    <location>
        <begin position="403"/>
        <end position="416"/>
    </location>
</feature>
<evidence type="ECO:0000313" key="4">
    <source>
        <dbReference type="Proteomes" id="UP001175271"/>
    </source>
</evidence>
<feature type="region of interest" description="Disordered" evidence="2">
    <location>
        <begin position="231"/>
        <end position="266"/>
    </location>
</feature>
<protein>
    <submittedName>
        <fullName evidence="3">Uncharacterized protein</fullName>
    </submittedName>
</protein>
<evidence type="ECO:0000313" key="3">
    <source>
        <dbReference type="EMBL" id="KAK0426898.1"/>
    </source>
</evidence>
<sequence length="474" mass="55307">MFQMSHETLQLTYEYLKSAYDDALVRIHKLTSPEELKKAANESRAKATESIFETAADKFTEIQRLVKQLMILQAFRYQNQRLRDELRATAMGLQCITETLDQVQGKKSYVDEYTNWLDCKVEVNRFVYDPKLDKPASDPMVKVTSHETRDRELLVKKLDENLESTMSTIRRVEETMNDVFERPLVIKEVKDAKVNTEESEGVEIHVQESQTEQMEVSIPNLVEDDELMEETEQLDYDEDPEEIQNSQSVDGQEDESLETAEGATQTDLSVIPRFEGNAEARCKCLKKQINALRRRGDRAEKYLEKFSDERIEWPEDSESKLLNVKAAQKRISEYLKQLDEVYTDFTEAFAKLDNDEKASVDFASITAETELIIDRLTDAEEDLRDMSTELETLTSIRKPKQQTKQESKYDDKDRDPPVTQIPKFYGDVWDFRRFMIMFKDNYHKDRFSKTYRFNQLLLSTGGDAKRAIQNIEPV</sequence>
<dbReference type="EMBL" id="JAUCMV010000001">
    <property type="protein sequence ID" value="KAK0426898.1"/>
    <property type="molecule type" value="Genomic_DNA"/>
</dbReference>
<reference evidence="3" key="1">
    <citation type="submission" date="2023-06" db="EMBL/GenBank/DDBJ databases">
        <title>Genomic analysis of the entomopathogenic nematode Steinernema hermaphroditum.</title>
        <authorList>
            <person name="Schwarz E.M."/>
            <person name="Heppert J.K."/>
            <person name="Baniya A."/>
            <person name="Schwartz H.T."/>
            <person name="Tan C.-H."/>
            <person name="Antoshechkin I."/>
            <person name="Sternberg P.W."/>
            <person name="Goodrich-Blair H."/>
            <person name="Dillman A.R."/>
        </authorList>
    </citation>
    <scope>NUCLEOTIDE SEQUENCE</scope>
    <source>
        <strain evidence="3">PS9179</strain>
        <tissue evidence="3">Whole animal</tissue>
    </source>
</reference>
<evidence type="ECO:0000256" key="2">
    <source>
        <dbReference type="SAM" id="MobiDB-lite"/>
    </source>
</evidence>